<dbReference type="GO" id="GO:0003676">
    <property type="term" value="F:nucleic acid binding"/>
    <property type="evidence" value="ECO:0007669"/>
    <property type="project" value="InterPro"/>
</dbReference>
<dbReference type="SUPFAM" id="SSF53098">
    <property type="entry name" value="Ribonuclease H-like"/>
    <property type="match status" value="1"/>
</dbReference>
<dbReference type="InterPro" id="IPR036397">
    <property type="entry name" value="RNaseH_sf"/>
</dbReference>
<evidence type="ECO:0000313" key="3">
    <source>
        <dbReference type="Proteomes" id="UP000252585"/>
    </source>
</evidence>
<dbReference type="CDD" id="cd09279">
    <property type="entry name" value="RNase_HI_like"/>
    <property type="match status" value="1"/>
</dbReference>
<evidence type="ECO:0000259" key="1">
    <source>
        <dbReference type="PROSITE" id="PS50879"/>
    </source>
</evidence>
<dbReference type="Pfam" id="PF13456">
    <property type="entry name" value="RVT_3"/>
    <property type="match status" value="1"/>
</dbReference>
<name>A0A368XD68_9BACI</name>
<organism evidence="2 3">
    <name type="scientific">Saliterribacillus persicus</name>
    <dbReference type="NCBI Taxonomy" id="930114"/>
    <lineage>
        <taxon>Bacteria</taxon>
        <taxon>Bacillati</taxon>
        <taxon>Bacillota</taxon>
        <taxon>Bacilli</taxon>
        <taxon>Bacillales</taxon>
        <taxon>Bacillaceae</taxon>
        <taxon>Saliterribacillus</taxon>
    </lineage>
</organism>
<comment type="caution">
    <text evidence="2">The sequence shown here is derived from an EMBL/GenBank/DDBJ whole genome shotgun (WGS) entry which is preliminary data.</text>
</comment>
<dbReference type="PANTHER" id="PTHR47723">
    <property type="entry name" value="OS05G0353850 PROTEIN"/>
    <property type="match status" value="1"/>
</dbReference>
<dbReference type="AlphaFoldDB" id="A0A368XD68"/>
<dbReference type="InterPro" id="IPR053151">
    <property type="entry name" value="RNase_H-like"/>
</dbReference>
<keyword evidence="3" id="KW-1185">Reference proteome</keyword>
<dbReference type="PROSITE" id="PS50879">
    <property type="entry name" value="RNASE_H_1"/>
    <property type="match status" value="1"/>
</dbReference>
<dbReference type="InterPro" id="IPR012337">
    <property type="entry name" value="RNaseH-like_sf"/>
</dbReference>
<dbReference type="RefSeq" id="WP_114353839.1">
    <property type="nucleotide sequence ID" value="NZ_QPJJ01000012.1"/>
</dbReference>
<dbReference type="GO" id="GO:0004523">
    <property type="term" value="F:RNA-DNA hybrid ribonuclease activity"/>
    <property type="evidence" value="ECO:0007669"/>
    <property type="project" value="InterPro"/>
</dbReference>
<dbReference type="EMBL" id="QPJJ01000012">
    <property type="protein sequence ID" value="RCW64958.1"/>
    <property type="molecule type" value="Genomic_DNA"/>
</dbReference>
<evidence type="ECO:0000313" key="2">
    <source>
        <dbReference type="EMBL" id="RCW64958.1"/>
    </source>
</evidence>
<proteinExistence type="predicted"/>
<reference evidence="2 3" key="1">
    <citation type="submission" date="2018-07" db="EMBL/GenBank/DDBJ databases">
        <title>Genomic Encyclopedia of Type Strains, Phase IV (KMG-IV): sequencing the most valuable type-strain genomes for metagenomic binning, comparative biology and taxonomic classification.</title>
        <authorList>
            <person name="Goeker M."/>
        </authorList>
    </citation>
    <scope>NUCLEOTIDE SEQUENCE [LARGE SCALE GENOMIC DNA]</scope>
    <source>
        <strain evidence="2 3">DSM 27696</strain>
    </source>
</reference>
<sequence length="129" mass="14873">MLEVYTDAATVGNPGSSAVGIYIKKGKLNEEYQFLIGEYSNHEAEFIAVIKALEICKEKYPEEILSFRSDSRIVVDSIEKEYATKKEFLKLLEEIKSMTPTFPYFFIKWIPEKQNKIADQLARKALLKL</sequence>
<dbReference type="OrthoDB" id="7845843at2"/>
<dbReference type="InterPro" id="IPR002156">
    <property type="entry name" value="RNaseH_domain"/>
</dbReference>
<dbReference type="Gene3D" id="3.30.420.10">
    <property type="entry name" value="Ribonuclease H-like superfamily/Ribonuclease H"/>
    <property type="match status" value="1"/>
</dbReference>
<feature type="domain" description="RNase H type-1" evidence="1">
    <location>
        <begin position="1"/>
        <end position="127"/>
    </location>
</feature>
<dbReference type="Proteomes" id="UP000252585">
    <property type="component" value="Unassembled WGS sequence"/>
</dbReference>
<protein>
    <submittedName>
        <fullName evidence="2">RNase HI</fullName>
    </submittedName>
</protein>
<dbReference type="PANTHER" id="PTHR47723:SF19">
    <property type="entry name" value="POLYNUCLEOTIDYL TRANSFERASE, RIBONUCLEASE H-LIKE SUPERFAMILY PROTEIN"/>
    <property type="match status" value="1"/>
</dbReference>
<gene>
    <name evidence="2" type="ORF">DFR57_112137</name>
</gene>
<accession>A0A368XD68</accession>